<feature type="compositionally biased region" description="Low complexity" evidence="1">
    <location>
        <begin position="37"/>
        <end position="50"/>
    </location>
</feature>
<feature type="compositionally biased region" description="Polar residues" evidence="1">
    <location>
        <begin position="1"/>
        <end position="14"/>
    </location>
</feature>
<evidence type="ECO:0000256" key="1">
    <source>
        <dbReference type="SAM" id="MobiDB-lite"/>
    </source>
</evidence>
<organism evidence="2 3">
    <name type="scientific">Lithocarpus litseifolius</name>
    <dbReference type="NCBI Taxonomy" id="425828"/>
    <lineage>
        <taxon>Eukaryota</taxon>
        <taxon>Viridiplantae</taxon>
        <taxon>Streptophyta</taxon>
        <taxon>Embryophyta</taxon>
        <taxon>Tracheophyta</taxon>
        <taxon>Spermatophyta</taxon>
        <taxon>Magnoliopsida</taxon>
        <taxon>eudicotyledons</taxon>
        <taxon>Gunneridae</taxon>
        <taxon>Pentapetalae</taxon>
        <taxon>rosids</taxon>
        <taxon>fabids</taxon>
        <taxon>Fagales</taxon>
        <taxon>Fagaceae</taxon>
        <taxon>Lithocarpus</taxon>
    </lineage>
</organism>
<dbReference type="Proteomes" id="UP001459277">
    <property type="component" value="Unassembled WGS sequence"/>
</dbReference>
<gene>
    <name evidence="2" type="ORF">SO802_026203</name>
</gene>
<feature type="compositionally biased region" description="Basic and acidic residues" evidence="1">
    <location>
        <begin position="61"/>
        <end position="75"/>
    </location>
</feature>
<reference evidence="2 3" key="1">
    <citation type="submission" date="2024-01" db="EMBL/GenBank/DDBJ databases">
        <title>A telomere-to-telomere, gap-free genome of sweet tea (Lithocarpus litseifolius).</title>
        <authorList>
            <person name="Zhou J."/>
        </authorList>
    </citation>
    <scope>NUCLEOTIDE SEQUENCE [LARGE SCALE GENOMIC DNA]</scope>
    <source>
        <strain evidence="2">Zhou-2022a</strain>
        <tissue evidence="2">Leaf</tissue>
    </source>
</reference>
<keyword evidence="3" id="KW-1185">Reference proteome</keyword>
<proteinExistence type="predicted"/>
<accession>A0AAW2C118</accession>
<dbReference type="AlphaFoldDB" id="A0AAW2C118"/>
<sequence>MAESSSSARKTNPQKVLLDRDMTAVQQLMQLSDEDNNNNNNNNDNNNNNHNNKDNKKRNKPEKESGEVDQRLSEKTSAKIEEIFGKEEAYRPQKQRYRSLDSIYMATKPMKAIGMGRR</sequence>
<name>A0AAW2C118_9ROSI</name>
<evidence type="ECO:0000313" key="2">
    <source>
        <dbReference type="EMBL" id="KAK9991218.1"/>
    </source>
</evidence>
<protein>
    <submittedName>
        <fullName evidence="2">Uncharacterized protein</fullName>
    </submittedName>
</protein>
<feature type="region of interest" description="Disordered" evidence="1">
    <location>
        <begin position="1"/>
        <end position="75"/>
    </location>
</feature>
<evidence type="ECO:0000313" key="3">
    <source>
        <dbReference type="Proteomes" id="UP001459277"/>
    </source>
</evidence>
<comment type="caution">
    <text evidence="2">The sequence shown here is derived from an EMBL/GenBank/DDBJ whole genome shotgun (WGS) entry which is preliminary data.</text>
</comment>
<dbReference type="EMBL" id="JAZDWU010000009">
    <property type="protein sequence ID" value="KAK9991218.1"/>
    <property type="molecule type" value="Genomic_DNA"/>
</dbReference>